<dbReference type="EMBL" id="KZ851966">
    <property type="protein sequence ID" value="RDH14447.1"/>
    <property type="molecule type" value="Genomic_DNA"/>
</dbReference>
<dbReference type="AlphaFoldDB" id="A0A370BG94"/>
<name>A0A370BG94_ASPNG</name>
<evidence type="ECO:0000313" key="2">
    <source>
        <dbReference type="Proteomes" id="UP000253845"/>
    </source>
</evidence>
<accession>A0A370BG94</accession>
<sequence length="276" mass="29399">MANVRFCMGLRESERGTESTHCLCQIASSTGGTRPLCEFRQTHGGRGDPIWGQRTNISASRSCVGYSPGASIAHGKLTLADGGSDQALWRWVGSDAAGHERARQPNSSLASQSSLPDFPLASDQKLSRFMLILTPDLSNGLFRGVLVHTSSPEDIGIGLSALSENLQVLASADAAVTFPGAIAFAIHLTTGFCDKQFSPSIVRPSVVNDLACLLPATHFLVFPAGNASHVCNSIRLSLEGTFGSGKLIRPRSEPGLLRVLSETFRSRELFFLADAV</sequence>
<proteinExistence type="predicted"/>
<evidence type="ECO:0000313" key="1">
    <source>
        <dbReference type="EMBL" id="RDH14447.1"/>
    </source>
</evidence>
<dbReference type="VEuPathDB" id="FungiDB:M747DRAFT_249515"/>
<organism evidence="1 2">
    <name type="scientific">Aspergillus niger ATCC 13496</name>
    <dbReference type="NCBI Taxonomy" id="1353008"/>
    <lineage>
        <taxon>Eukaryota</taxon>
        <taxon>Fungi</taxon>
        <taxon>Dikarya</taxon>
        <taxon>Ascomycota</taxon>
        <taxon>Pezizomycotina</taxon>
        <taxon>Eurotiomycetes</taxon>
        <taxon>Eurotiomycetidae</taxon>
        <taxon>Eurotiales</taxon>
        <taxon>Aspergillaceae</taxon>
        <taxon>Aspergillus</taxon>
        <taxon>Aspergillus subgen. Circumdati</taxon>
    </lineage>
</organism>
<dbReference type="Proteomes" id="UP000253845">
    <property type="component" value="Unassembled WGS sequence"/>
</dbReference>
<gene>
    <name evidence="1" type="ORF">M747DRAFT_249515</name>
</gene>
<protein>
    <submittedName>
        <fullName evidence="1">Uncharacterized protein</fullName>
    </submittedName>
</protein>
<reference evidence="1 2" key="1">
    <citation type="submission" date="2018-07" db="EMBL/GenBank/DDBJ databases">
        <title>Section-level genome sequencing of Aspergillus section Nigri to investigate inter- and intra-species variation.</title>
        <authorList>
            <consortium name="DOE Joint Genome Institute"/>
            <person name="Vesth T.C."/>
            <person name="Nybo J.L."/>
            <person name="Theobald S."/>
            <person name="Frisvad J.C."/>
            <person name="Larsen T.O."/>
            <person name="Nielsen K.F."/>
            <person name="Hoof J.B."/>
            <person name="Brandl J."/>
            <person name="Salamov A."/>
            <person name="Riley R."/>
            <person name="Gladden J.M."/>
            <person name="Phatale P."/>
            <person name="Nielsen M.T."/>
            <person name="Lyhne E.K."/>
            <person name="Kogle M.E."/>
            <person name="Strasser K."/>
            <person name="McDonnell E."/>
            <person name="Barry K."/>
            <person name="Clum A."/>
            <person name="Chen C."/>
            <person name="Nolan M."/>
            <person name="Sandor L."/>
            <person name="Kuo A."/>
            <person name="Lipzen A."/>
            <person name="Hainaut M."/>
            <person name="Drula E."/>
            <person name="Tsang A."/>
            <person name="Magnuson J.K."/>
            <person name="Henrissat B."/>
            <person name="Wiebenga A."/>
            <person name="Simmons B.A."/>
            <person name="Makela M.R."/>
            <person name="De vries R.P."/>
            <person name="Grigoriev I.V."/>
            <person name="Mortensen U.H."/>
            <person name="Baker S.E."/>
            <person name="Andersen M.R."/>
        </authorList>
    </citation>
    <scope>NUCLEOTIDE SEQUENCE [LARGE SCALE GENOMIC DNA]</scope>
    <source>
        <strain evidence="1 2">ATCC 13496</strain>
    </source>
</reference>